<evidence type="ECO:0000256" key="1">
    <source>
        <dbReference type="SAM" id="SignalP"/>
    </source>
</evidence>
<feature type="chain" id="PRO_5011679356" evidence="1">
    <location>
        <begin position="21"/>
        <end position="41"/>
    </location>
</feature>
<proteinExistence type="predicted"/>
<dbReference type="EMBL" id="FNQO01000004">
    <property type="protein sequence ID" value="SEA42509.1"/>
    <property type="molecule type" value="Genomic_DNA"/>
</dbReference>
<sequence>MAKRIFMLLLLALLTVSCSGGISVCTDNNKSRPLPFPHAMA</sequence>
<keyword evidence="1" id="KW-0732">Signal</keyword>
<dbReference type="PROSITE" id="PS51257">
    <property type="entry name" value="PROKAR_LIPOPROTEIN"/>
    <property type="match status" value="1"/>
</dbReference>
<keyword evidence="3" id="KW-1185">Reference proteome</keyword>
<dbReference type="AlphaFoldDB" id="A0A1H4B330"/>
<evidence type="ECO:0000313" key="3">
    <source>
        <dbReference type="Proteomes" id="UP000198658"/>
    </source>
</evidence>
<gene>
    <name evidence="2" type="ORF">SAMN05216562_3070</name>
</gene>
<reference evidence="3" key="1">
    <citation type="submission" date="2016-10" db="EMBL/GenBank/DDBJ databases">
        <authorList>
            <person name="Varghese N."/>
            <person name="Submissions S."/>
        </authorList>
    </citation>
    <scope>NUCLEOTIDE SEQUENCE [LARGE SCALE GENOMIC DNA]</scope>
    <source>
        <strain evidence="3">CGMCC 1.10657</strain>
    </source>
</reference>
<accession>A0A1H4B330</accession>
<dbReference type="RefSeq" id="WP_280140364.1">
    <property type="nucleotide sequence ID" value="NZ_FNQO01000004.1"/>
</dbReference>
<feature type="signal peptide" evidence="1">
    <location>
        <begin position="1"/>
        <end position="20"/>
    </location>
</feature>
<name>A0A1H4B330_9GAMM</name>
<protein>
    <submittedName>
        <fullName evidence="2">Uncharacterized protein</fullName>
    </submittedName>
</protein>
<dbReference type="Proteomes" id="UP000198658">
    <property type="component" value="Unassembled WGS sequence"/>
</dbReference>
<evidence type="ECO:0000313" key="2">
    <source>
        <dbReference type="EMBL" id="SEA42509.1"/>
    </source>
</evidence>
<organism evidence="2 3">
    <name type="scientific">Microbulbifer marinus</name>
    <dbReference type="NCBI Taxonomy" id="658218"/>
    <lineage>
        <taxon>Bacteria</taxon>
        <taxon>Pseudomonadati</taxon>
        <taxon>Pseudomonadota</taxon>
        <taxon>Gammaproteobacteria</taxon>
        <taxon>Cellvibrionales</taxon>
        <taxon>Microbulbiferaceae</taxon>
        <taxon>Microbulbifer</taxon>
    </lineage>
</organism>